<dbReference type="PROSITE" id="PS51257">
    <property type="entry name" value="PROKAR_LIPOPROTEIN"/>
    <property type="match status" value="1"/>
</dbReference>
<feature type="chain" id="PRO_5045194697" description="Lipoprotein" evidence="1">
    <location>
        <begin position="22"/>
        <end position="136"/>
    </location>
</feature>
<comment type="caution">
    <text evidence="2">The sequence shown here is derived from an EMBL/GenBank/DDBJ whole genome shotgun (WGS) entry which is preliminary data.</text>
</comment>
<dbReference type="EMBL" id="CAXIXY010000003">
    <property type="protein sequence ID" value="CAL2081594.1"/>
    <property type="molecule type" value="Genomic_DNA"/>
</dbReference>
<sequence>MRYSFIILLSFLSLLSCQSNLEVVSAKRKTIYPGVQTANPYVKFVVTLKTSDVITIDSATIVDKNKCYKLNRIHTVIENTGMQKKHIIEVLFKGNENVLQSSNDSENGMLTLYYTASNSQKSIEISSFTHQKETRR</sequence>
<evidence type="ECO:0000313" key="2">
    <source>
        <dbReference type="EMBL" id="CAL2081594.1"/>
    </source>
</evidence>
<evidence type="ECO:0008006" key="4">
    <source>
        <dbReference type="Google" id="ProtNLM"/>
    </source>
</evidence>
<gene>
    <name evidence="2" type="ORF">T190607A01A_11222</name>
</gene>
<protein>
    <recommendedName>
        <fullName evidence="4">Lipoprotein</fullName>
    </recommendedName>
</protein>
<proteinExistence type="predicted"/>
<keyword evidence="3" id="KW-1185">Reference proteome</keyword>
<accession>A0ABP1EJ31</accession>
<evidence type="ECO:0000313" key="3">
    <source>
        <dbReference type="Proteomes" id="UP001497416"/>
    </source>
</evidence>
<feature type="signal peptide" evidence="1">
    <location>
        <begin position="1"/>
        <end position="21"/>
    </location>
</feature>
<dbReference type="RefSeq" id="WP_348711101.1">
    <property type="nucleotide sequence ID" value="NZ_CAXIXW010000014.1"/>
</dbReference>
<organism evidence="2 3">
    <name type="scientific">Tenacibaculum platacis</name>
    <dbReference type="NCBI Taxonomy" id="3137852"/>
    <lineage>
        <taxon>Bacteria</taxon>
        <taxon>Pseudomonadati</taxon>
        <taxon>Bacteroidota</taxon>
        <taxon>Flavobacteriia</taxon>
        <taxon>Flavobacteriales</taxon>
        <taxon>Flavobacteriaceae</taxon>
        <taxon>Tenacibaculum</taxon>
    </lineage>
</organism>
<evidence type="ECO:0000256" key="1">
    <source>
        <dbReference type="SAM" id="SignalP"/>
    </source>
</evidence>
<reference evidence="2 3" key="1">
    <citation type="submission" date="2024-05" db="EMBL/GenBank/DDBJ databases">
        <authorList>
            <person name="Duchaud E."/>
        </authorList>
    </citation>
    <scope>NUCLEOTIDE SEQUENCE [LARGE SCALE GENOMIC DNA]</scope>
    <source>
        <strain evidence="2">Ena-SAMPLE-TAB-13-05-2024-13:56:06:370-140302</strain>
    </source>
</reference>
<name>A0ABP1EJ31_9FLAO</name>
<dbReference type="Proteomes" id="UP001497416">
    <property type="component" value="Unassembled WGS sequence"/>
</dbReference>
<keyword evidence="1" id="KW-0732">Signal</keyword>